<evidence type="ECO:0000313" key="3">
    <source>
        <dbReference type="Proteomes" id="UP000568380"/>
    </source>
</evidence>
<feature type="domain" description="Mycothiol-dependent maleylpyruvate isomerase metal-binding" evidence="1">
    <location>
        <begin position="7"/>
        <end position="158"/>
    </location>
</feature>
<dbReference type="RefSeq" id="WP_184967709.1">
    <property type="nucleotide sequence ID" value="NZ_JACHIN010000009.1"/>
</dbReference>
<dbReference type="Gene3D" id="1.20.120.450">
    <property type="entry name" value="dinb family like domain"/>
    <property type="match status" value="1"/>
</dbReference>
<evidence type="ECO:0000259" key="1">
    <source>
        <dbReference type="Pfam" id="PF11716"/>
    </source>
</evidence>
<name>A0A7W8EIT7_9ACTN</name>
<dbReference type="AlphaFoldDB" id="A0A7W8EIT7"/>
<dbReference type="Pfam" id="PF11716">
    <property type="entry name" value="MDMPI_N"/>
    <property type="match status" value="1"/>
</dbReference>
<protein>
    <recommendedName>
        <fullName evidence="1">Mycothiol-dependent maleylpyruvate isomerase metal-binding domain-containing protein</fullName>
    </recommendedName>
</protein>
<dbReference type="Proteomes" id="UP000568380">
    <property type="component" value="Unassembled WGS sequence"/>
</dbReference>
<dbReference type="InterPro" id="IPR024344">
    <property type="entry name" value="MDMPI_metal-binding"/>
</dbReference>
<dbReference type="GO" id="GO:0046872">
    <property type="term" value="F:metal ion binding"/>
    <property type="evidence" value="ECO:0007669"/>
    <property type="project" value="InterPro"/>
</dbReference>
<dbReference type="InterPro" id="IPR034660">
    <property type="entry name" value="DinB/YfiT-like"/>
</dbReference>
<dbReference type="EMBL" id="JACHIN010000009">
    <property type="protein sequence ID" value="MBB5080876.1"/>
    <property type="molecule type" value="Genomic_DNA"/>
</dbReference>
<sequence>MVRDDFLAAARSAAELLRAPEVAAAWDGPSALADFTVSGLAGHLAYQVLGVRQALADPVPEEETVTLLGHYARVEWIGSAPDDPVNVRIRDGGEQVAAEGAAALAGALDATVAELARTLAVVPERAVRIGLWGPWSLSLADFLRTRMMELAVHSDDLAVSVGVATPVLPDAVMETVIDLLARLAVRRHGGTEVLRALSRAERAPGSIAAF</sequence>
<evidence type="ECO:0000313" key="2">
    <source>
        <dbReference type="EMBL" id="MBB5080876.1"/>
    </source>
</evidence>
<organism evidence="2 3">
    <name type="scientific">Nonomuraea endophytica</name>
    <dbReference type="NCBI Taxonomy" id="714136"/>
    <lineage>
        <taxon>Bacteria</taxon>
        <taxon>Bacillati</taxon>
        <taxon>Actinomycetota</taxon>
        <taxon>Actinomycetes</taxon>
        <taxon>Streptosporangiales</taxon>
        <taxon>Streptosporangiaceae</taxon>
        <taxon>Nonomuraea</taxon>
    </lineage>
</organism>
<keyword evidence="3" id="KW-1185">Reference proteome</keyword>
<gene>
    <name evidence="2" type="ORF">HNR40_006365</name>
</gene>
<proteinExistence type="predicted"/>
<reference evidence="2 3" key="1">
    <citation type="submission" date="2020-08" db="EMBL/GenBank/DDBJ databases">
        <title>Genomic Encyclopedia of Type Strains, Phase IV (KMG-IV): sequencing the most valuable type-strain genomes for metagenomic binning, comparative biology and taxonomic classification.</title>
        <authorList>
            <person name="Goeker M."/>
        </authorList>
    </citation>
    <scope>NUCLEOTIDE SEQUENCE [LARGE SCALE GENOMIC DNA]</scope>
    <source>
        <strain evidence="2 3">DSM 45385</strain>
    </source>
</reference>
<dbReference type="SUPFAM" id="SSF109854">
    <property type="entry name" value="DinB/YfiT-like putative metalloenzymes"/>
    <property type="match status" value="1"/>
</dbReference>
<accession>A0A7W8EIT7</accession>
<comment type="caution">
    <text evidence="2">The sequence shown here is derived from an EMBL/GenBank/DDBJ whole genome shotgun (WGS) entry which is preliminary data.</text>
</comment>